<evidence type="ECO:0000259" key="1">
    <source>
        <dbReference type="Pfam" id="PF21789"/>
    </source>
</evidence>
<keyword evidence="3" id="KW-1185">Reference proteome</keyword>
<dbReference type="AlphaFoldDB" id="A0A164EL76"/>
<accession>A0A164EL76</accession>
<dbReference type="OrthoDB" id="7312725at2759"/>
<dbReference type="EMBL" id="LRGB01023352">
    <property type="protein sequence ID" value="KZR96888.1"/>
    <property type="molecule type" value="Genomic_DNA"/>
</dbReference>
<evidence type="ECO:0000313" key="2">
    <source>
        <dbReference type="EMBL" id="KZR96888.1"/>
    </source>
</evidence>
<dbReference type="Proteomes" id="UP000076858">
    <property type="component" value="Unassembled WGS sequence"/>
</dbReference>
<feature type="non-terminal residue" evidence="2">
    <location>
        <position position="212"/>
    </location>
</feature>
<organism evidence="2 3">
    <name type="scientific">Daphnia magna</name>
    <dbReference type="NCBI Taxonomy" id="35525"/>
    <lineage>
        <taxon>Eukaryota</taxon>
        <taxon>Metazoa</taxon>
        <taxon>Ecdysozoa</taxon>
        <taxon>Arthropoda</taxon>
        <taxon>Crustacea</taxon>
        <taxon>Branchiopoda</taxon>
        <taxon>Diplostraca</taxon>
        <taxon>Cladocera</taxon>
        <taxon>Anomopoda</taxon>
        <taxon>Daphniidae</taxon>
        <taxon>Daphnia</taxon>
    </lineage>
</organism>
<reference evidence="2 3" key="1">
    <citation type="submission" date="2016-03" db="EMBL/GenBank/DDBJ databases">
        <title>EvidentialGene: Evidence-directed Construction of Genes on Genomes.</title>
        <authorList>
            <person name="Gilbert D.G."/>
            <person name="Choi J.-H."/>
            <person name="Mockaitis K."/>
            <person name="Colbourne J."/>
            <person name="Pfrender M."/>
        </authorList>
    </citation>
    <scope>NUCLEOTIDE SEQUENCE [LARGE SCALE GENOMIC DNA]</scope>
    <source>
        <strain evidence="2 3">Xinb3</strain>
        <tissue evidence="2">Complete organism</tissue>
    </source>
</reference>
<evidence type="ECO:0000313" key="3">
    <source>
        <dbReference type="Proteomes" id="UP000076858"/>
    </source>
</evidence>
<proteinExistence type="predicted"/>
<dbReference type="Pfam" id="PF21789">
    <property type="entry name" value="TNP-like_RNaseH_C"/>
    <property type="match status" value="1"/>
</dbReference>
<sequence>MGLVELLLEDGCKYVLTGKFNQDCIERFFGIMRSAGCSDEHPIVSSFLQLYRLMTLVPRYLSMKEILEEQQQKLAAKKEERKWTLARHTVYNLCGYLLHARSHLLTCDVCRVTLETEEELLREDFYYHTLTSLKNKGGLKFCTPDMFQVFYAIEIIYRENSNSITLARDAFDLIIDKLSESLQANLPPLCCPVHRSDLFMDYLILRIRLDPE</sequence>
<gene>
    <name evidence="2" type="ORF">APZ42_008527</name>
</gene>
<feature type="domain" description="Transposable element P transposase-like RNase H C-terminal" evidence="1">
    <location>
        <begin position="19"/>
        <end position="52"/>
    </location>
</feature>
<comment type="caution">
    <text evidence="2">The sequence shown here is derived from an EMBL/GenBank/DDBJ whole genome shotgun (WGS) entry which is preliminary data.</text>
</comment>
<name>A0A164EL76_9CRUS</name>
<dbReference type="InterPro" id="IPR048367">
    <property type="entry name" value="TNP-like_RNaseH_C"/>
</dbReference>
<protein>
    <recommendedName>
        <fullName evidence="1">Transposable element P transposase-like RNase H C-terminal domain-containing protein</fullName>
    </recommendedName>
</protein>